<accession>A0A1B2J608</accession>
<feature type="compositionally biased region" description="Polar residues" evidence="2">
    <location>
        <begin position="789"/>
        <end position="820"/>
    </location>
</feature>
<sequence length="835" mass="95415">MKQLLREVEASLLGNETEISPEIKLLIAQFNKSTHENKSTERKTFWIALDNLRQRIGLQSQTNVCFFLHLFEELLPSLEDDKLFLTWTTSFLKFAVNSAGVPLCVVKESRRIIMNLILPSKVTSTNNNLLKNSAAGVQLLVQVYLLKTELVVDFDSSSPQEYEERVRFIKKNCRDLLESLDLGKQVLEAISKEFLNPHFRFECFVLLSSLMSSSALLYQIMQTTLWNNMLLSILIDKSNCVVESGIKVLSMVLPHVCNVIADYLPTIMAILGRGMGGVEIDESTVPLDWKVLNDQDPENNGPALVSYKQLFTVLYGLFPLSLASFVRSPPTYVGSDKIIENLKLQLFETKVKLKCQHLLQFLKVHPNYFTYSSQEEELLDISRWDKMHSPNDIAAFCYQLEFHGLSKDTDFNIRIDELLECHRYLYLKDMKDAQKERAKTCQTSIVSLESSSESKSVLPYHKESIKESTHCKHVSFYLREILLAKNELDFTLHINQLLEAECELLKINLSEMVTIRDQNRFLADMNEVLRLQQSKASEQITRLLGEKERFQNDFNSLVTRILQQSNELKERELKLVETHQSNHAEIGDLNYRLEKLCNIIEPKELEVEQLKKKLRIASIPLSQDKLKYSSNTSTASLHQEGNTTNLKQEKSESSSRFLELKTEAMRLNAENQTLRAELEESKTQAIAEASRFKEAMMSVQNEESVKNKLKINDIVYNYEFKNQELQILIRELHNTIREKDMKLSQLTTTQPINIPRSSISVGKPASPGLNVMGDLANGTVGVYSRKPPTLNSASSSNSIAPFNKQKIATSKTQSKGSTEQIIKGRGGFQKRKLKM</sequence>
<dbReference type="AlphaFoldDB" id="A0A1B2J608"/>
<feature type="compositionally biased region" description="Polar residues" evidence="2">
    <location>
        <begin position="628"/>
        <end position="646"/>
    </location>
</feature>
<dbReference type="Proteomes" id="UP000094565">
    <property type="component" value="Chromosome 1"/>
</dbReference>
<reference evidence="3 4" key="1">
    <citation type="submission" date="2016-02" db="EMBL/GenBank/DDBJ databases">
        <title>Comparative genomic and transcriptomic foundation for Pichia pastoris.</title>
        <authorList>
            <person name="Love K.R."/>
            <person name="Shah K.A."/>
            <person name="Whittaker C.A."/>
            <person name="Wu J."/>
            <person name="Bartlett M.C."/>
            <person name="Ma D."/>
            <person name="Leeson R.L."/>
            <person name="Priest M."/>
            <person name="Young S.K."/>
            <person name="Love J.C."/>
        </authorList>
    </citation>
    <scope>NUCLEOTIDE SEQUENCE [LARGE SCALE GENOMIC DNA]</scope>
    <source>
        <strain evidence="3 4">ATCC 28485</strain>
    </source>
</reference>
<dbReference type="GO" id="GO:0051726">
    <property type="term" value="P:regulation of cell cycle"/>
    <property type="evidence" value="ECO:0007669"/>
    <property type="project" value="TreeGrafter"/>
</dbReference>
<keyword evidence="1" id="KW-0175">Coiled coil</keyword>
<evidence type="ECO:0000256" key="1">
    <source>
        <dbReference type="SAM" id="Coils"/>
    </source>
</evidence>
<name>A0A1B2J608_PICPA</name>
<evidence type="ECO:0000313" key="4">
    <source>
        <dbReference type="Proteomes" id="UP000094565"/>
    </source>
</evidence>
<organism evidence="3 4">
    <name type="scientific">Komagataella pastoris</name>
    <name type="common">Yeast</name>
    <name type="synonym">Pichia pastoris</name>
    <dbReference type="NCBI Taxonomy" id="4922"/>
    <lineage>
        <taxon>Eukaryota</taxon>
        <taxon>Fungi</taxon>
        <taxon>Dikarya</taxon>
        <taxon>Ascomycota</taxon>
        <taxon>Saccharomycotina</taxon>
        <taxon>Pichiomycetes</taxon>
        <taxon>Pichiales</taxon>
        <taxon>Pichiaceae</taxon>
        <taxon>Komagataella</taxon>
    </lineage>
</organism>
<proteinExistence type="predicted"/>
<feature type="region of interest" description="Disordered" evidence="2">
    <location>
        <begin position="628"/>
        <end position="655"/>
    </location>
</feature>
<evidence type="ECO:0000256" key="2">
    <source>
        <dbReference type="SAM" id="MobiDB-lite"/>
    </source>
</evidence>
<gene>
    <name evidence="3" type="primary">KCC4</name>
    <name evidence="3" type="ORF">ATY40_BA7501039</name>
</gene>
<dbReference type="OrthoDB" id="3997461at2759"/>
<keyword evidence="4" id="KW-1185">Reference proteome</keyword>
<dbReference type="EMBL" id="CP014584">
    <property type="protein sequence ID" value="ANZ73390.1"/>
    <property type="molecule type" value="Genomic_DNA"/>
</dbReference>
<dbReference type="GO" id="GO:0032007">
    <property type="term" value="P:negative regulation of TOR signaling"/>
    <property type="evidence" value="ECO:0007669"/>
    <property type="project" value="TreeGrafter"/>
</dbReference>
<feature type="coiled-coil region" evidence="1">
    <location>
        <begin position="657"/>
        <end position="738"/>
    </location>
</feature>
<protein>
    <submittedName>
        <fullName evidence="3">BA75_01039T0</fullName>
    </submittedName>
</protein>
<feature type="region of interest" description="Disordered" evidence="2">
    <location>
        <begin position="787"/>
        <end position="835"/>
    </location>
</feature>
<dbReference type="PANTHER" id="PTHR15154:SF2">
    <property type="entry name" value="HAMARTIN"/>
    <property type="match status" value="1"/>
</dbReference>
<dbReference type="GO" id="GO:0033596">
    <property type="term" value="C:TSC1-TSC2 complex"/>
    <property type="evidence" value="ECO:0007669"/>
    <property type="project" value="TreeGrafter"/>
</dbReference>
<evidence type="ECO:0000313" key="3">
    <source>
        <dbReference type="EMBL" id="ANZ73390.1"/>
    </source>
</evidence>
<dbReference type="InterPro" id="IPR007483">
    <property type="entry name" value="Hamartin"/>
</dbReference>
<dbReference type="PANTHER" id="PTHR15154">
    <property type="entry name" value="HAMARTIN"/>
    <property type="match status" value="1"/>
</dbReference>